<protein>
    <submittedName>
        <fullName evidence="1">Uncharacterized protein</fullName>
    </submittedName>
</protein>
<organism evidence="1">
    <name type="scientific">Myoviridae sp. ct3wi9</name>
    <dbReference type="NCBI Taxonomy" id="2826610"/>
    <lineage>
        <taxon>Viruses</taxon>
        <taxon>Duplodnaviria</taxon>
        <taxon>Heunggongvirae</taxon>
        <taxon>Uroviricota</taxon>
        <taxon>Caudoviricetes</taxon>
    </lineage>
</organism>
<accession>A0A8S5MXM9</accession>
<name>A0A8S5MXM9_9CAUD</name>
<dbReference type="EMBL" id="BK015006">
    <property type="protein sequence ID" value="DAD86643.1"/>
    <property type="molecule type" value="Genomic_DNA"/>
</dbReference>
<sequence length="55" mass="6588">MCSFLFTYSIKITSVYNLHEIIATTRFISHKRRLIHHAFDTGGSYRRTPFNYNFN</sequence>
<reference evidence="1" key="1">
    <citation type="journal article" date="2021" name="Proc. Natl. Acad. Sci. U.S.A.">
        <title>A Catalog of Tens of Thousands of Viruses from Human Metagenomes Reveals Hidden Associations with Chronic Diseases.</title>
        <authorList>
            <person name="Tisza M.J."/>
            <person name="Buck C.B."/>
        </authorList>
    </citation>
    <scope>NUCLEOTIDE SEQUENCE</scope>
    <source>
        <strain evidence="1">Ct3wi9</strain>
    </source>
</reference>
<evidence type="ECO:0000313" key="1">
    <source>
        <dbReference type="EMBL" id="DAD86643.1"/>
    </source>
</evidence>
<proteinExistence type="predicted"/>